<comment type="function">
    <text evidence="6">Ferredoxins are iron-sulfur proteins that transfer electrons in a wide variety of metabolic reactions.</text>
</comment>
<name>A0A0G0YY28_UNCKA</name>
<dbReference type="Pfam" id="PF13370">
    <property type="entry name" value="Fer4_13"/>
    <property type="match status" value="1"/>
</dbReference>
<dbReference type="AlphaFoldDB" id="A0A0G0YY28"/>
<organism evidence="8 9">
    <name type="scientific">candidate division WWE3 bacterium GW2011_GWE1_41_27</name>
    <dbReference type="NCBI Taxonomy" id="1619131"/>
    <lineage>
        <taxon>Bacteria</taxon>
        <taxon>Katanobacteria</taxon>
    </lineage>
</organism>
<gene>
    <name evidence="8" type="ORF">UU59_C0047G0006</name>
</gene>
<dbReference type="GO" id="GO:0009055">
    <property type="term" value="F:electron transfer activity"/>
    <property type="evidence" value="ECO:0007669"/>
    <property type="project" value="UniProtKB-UniRule"/>
</dbReference>
<evidence type="ECO:0000256" key="1">
    <source>
        <dbReference type="ARBA" id="ARBA00022448"/>
    </source>
</evidence>
<evidence type="ECO:0000256" key="2">
    <source>
        <dbReference type="ARBA" id="ARBA00022723"/>
    </source>
</evidence>
<feature type="domain" description="4Fe-4S ferredoxin-type" evidence="7">
    <location>
        <begin position="4"/>
        <end position="32"/>
    </location>
</feature>
<evidence type="ECO:0000256" key="6">
    <source>
        <dbReference type="RuleBase" id="RU368020"/>
    </source>
</evidence>
<dbReference type="SUPFAM" id="SSF54862">
    <property type="entry name" value="4Fe-4S ferredoxins"/>
    <property type="match status" value="1"/>
</dbReference>
<evidence type="ECO:0000259" key="7">
    <source>
        <dbReference type="PROSITE" id="PS51379"/>
    </source>
</evidence>
<sequence>MKISKVVVDRKTCIGSATCVVIAPDAFELDSEKISTVTDNALKIDEETLLRAAKSCPVQAISVFDEDGNRIFPVSK</sequence>
<reference evidence="8 9" key="1">
    <citation type="journal article" date="2015" name="Nature">
        <title>rRNA introns, odd ribosomes, and small enigmatic genomes across a large radiation of phyla.</title>
        <authorList>
            <person name="Brown C.T."/>
            <person name="Hug L.A."/>
            <person name="Thomas B.C."/>
            <person name="Sharon I."/>
            <person name="Castelle C.J."/>
            <person name="Singh A."/>
            <person name="Wilkins M.J."/>
            <person name="Williams K.H."/>
            <person name="Banfield J.F."/>
        </authorList>
    </citation>
    <scope>NUCLEOTIDE SEQUENCE [LARGE SCALE GENOMIC DNA]</scope>
</reference>
<dbReference type="EMBL" id="LCBF01000047">
    <property type="protein sequence ID" value="KKS05393.1"/>
    <property type="molecule type" value="Genomic_DNA"/>
</dbReference>
<accession>A0A0G0YY28</accession>
<keyword evidence="3 6" id="KW-0249">Electron transport</keyword>
<dbReference type="PANTHER" id="PTHR36923">
    <property type="entry name" value="FERREDOXIN"/>
    <property type="match status" value="1"/>
</dbReference>
<dbReference type="PROSITE" id="PS51379">
    <property type="entry name" value="4FE4S_FER_2"/>
    <property type="match status" value="1"/>
</dbReference>
<protein>
    <recommendedName>
        <fullName evidence="6">Ferredoxin</fullName>
    </recommendedName>
</protein>
<evidence type="ECO:0000256" key="3">
    <source>
        <dbReference type="ARBA" id="ARBA00022982"/>
    </source>
</evidence>
<dbReference type="PRINTS" id="PR00352">
    <property type="entry name" value="3FE4SFRDOXIN"/>
</dbReference>
<evidence type="ECO:0000313" key="8">
    <source>
        <dbReference type="EMBL" id="KKS05393.1"/>
    </source>
</evidence>
<keyword evidence="4 6" id="KW-0408">Iron</keyword>
<dbReference type="GO" id="GO:0051536">
    <property type="term" value="F:iron-sulfur cluster binding"/>
    <property type="evidence" value="ECO:0007669"/>
    <property type="project" value="UniProtKB-KW"/>
</dbReference>
<dbReference type="InterPro" id="IPR001080">
    <property type="entry name" value="3Fe4S_ferredoxin"/>
</dbReference>
<keyword evidence="1 6" id="KW-0813">Transport</keyword>
<dbReference type="InterPro" id="IPR051269">
    <property type="entry name" value="Fe-S_cluster_ET"/>
</dbReference>
<dbReference type="PANTHER" id="PTHR36923:SF3">
    <property type="entry name" value="FERREDOXIN"/>
    <property type="match status" value="1"/>
</dbReference>
<proteinExistence type="predicted"/>
<dbReference type="Gene3D" id="3.30.70.20">
    <property type="match status" value="1"/>
</dbReference>
<dbReference type="Proteomes" id="UP000034544">
    <property type="component" value="Unassembled WGS sequence"/>
</dbReference>
<evidence type="ECO:0000256" key="4">
    <source>
        <dbReference type="ARBA" id="ARBA00023004"/>
    </source>
</evidence>
<keyword evidence="2 6" id="KW-0479">Metal-binding</keyword>
<keyword evidence="5 6" id="KW-0411">Iron-sulfur</keyword>
<comment type="caution">
    <text evidence="8">The sequence shown here is derived from an EMBL/GenBank/DDBJ whole genome shotgun (WGS) entry which is preliminary data.</text>
</comment>
<dbReference type="InterPro" id="IPR017896">
    <property type="entry name" value="4Fe4S_Fe-S-bd"/>
</dbReference>
<evidence type="ECO:0000256" key="5">
    <source>
        <dbReference type="ARBA" id="ARBA00023014"/>
    </source>
</evidence>
<evidence type="ECO:0000313" key="9">
    <source>
        <dbReference type="Proteomes" id="UP000034544"/>
    </source>
</evidence>
<dbReference type="GO" id="GO:0005506">
    <property type="term" value="F:iron ion binding"/>
    <property type="evidence" value="ECO:0007669"/>
    <property type="project" value="UniProtKB-UniRule"/>
</dbReference>